<gene>
    <name evidence="2" type="ORF">VM57_10660</name>
</gene>
<evidence type="ECO:0000313" key="3">
    <source>
        <dbReference type="Proteomes" id="UP000243478"/>
    </source>
</evidence>
<proteinExistence type="predicted"/>
<protein>
    <submittedName>
        <fullName evidence="2">Uncharacterized protein</fullName>
    </submittedName>
</protein>
<feature type="compositionally biased region" description="Basic and acidic residues" evidence="1">
    <location>
        <begin position="148"/>
        <end position="157"/>
    </location>
</feature>
<reference evidence="2 3" key="1">
    <citation type="submission" date="2015-03" db="EMBL/GenBank/DDBJ databases">
        <title>Draft genome of Stenotrophomonas maltophila isolated from urine specimen.</title>
        <authorList>
            <person name="Murugan N."/>
            <person name="Malathi J."/>
            <person name="Umashankar V."/>
            <person name="Madhavan H."/>
        </authorList>
    </citation>
    <scope>NUCLEOTIDE SEQUENCE [LARGE SCALE GENOMIC DNA]</scope>
    <source>
        <strain evidence="2 3">JMNMN1</strain>
    </source>
</reference>
<name>A0A0F5ZNP9_STEMA</name>
<dbReference type="Proteomes" id="UP000243478">
    <property type="component" value="Unassembled WGS sequence"/>
</dbReference>
<evidence type="ECO:0000313" key="2">
    <source>
        <dbReference type="EMBL" id="KKD57274.1"/>
    </source>
</evidence>
<dbReference type="AlphaFoldDB" id="A0A0F5ZNP9"/>
<dbReference type="EMBL" id="JZRZ01000018">
    <property type="protein sequence ID" value="KKD57274.1"/>
    <property type="molecule type" value="Genomic_DNA"/>
</dbReference>
<organism evidence="2 3">
    <name type="scientific">Stenotrophomonas maltophilia</name>
    <name type="common">Pseudomonas maltophilia</name>
    <name type="synonym">Xanthomonas maltophilia</name>
    <dbReference type="NCBI Taxonomy" id="40324"/>
    <lineage>
        <taxon>Bacteria</taxon>
        <taxon>Pseudomonadati</taxon>
        <taxon>Pseudomonadota</taxon>
        <taxon>Gammaproteobacteria</taxon>
        <taxon>Lysobacterales</taxon>
        <taxon>Lysobacteraceae</taxon>
        <taxon>Stenotrophomonas</taxon>
        <taxon>Stenotrophomonas maltophilia group</taxon>
    </lineage>
</organism>
<sequence length="157" mass="16515">MHATVGEIAVGGVDAQRQGARLEKAEERAQLMVDHQRVALAAAGRGQQDGGVDQCVLVDEVEEMLEQPCVRAAIDRRAHHQHIGLLDGGQLAFHGVGQLRTPERTGQLRGQFAQFDQVLLAVDVLADQAQQMLGQGGGLGGALQSAGHGDDSKGAGR</sequence>
<accession>A0A0F5ZNP9</accession>
<comment type="caution">
    <text evidence="2">The sequence shown here is derived from an EMBL/GenBank/DDBJ whole genome shotgun (WGS) entry which is preliminary data.</text>
</comment>
<feature type="region of interest" description="Disordered" evidence="1">
    <location>
        <begin position="138"/>
        <end position="157"/>
    </location>
</feature>
<evidence type="ECO:0000256" key="1">
    <source>
        <dbReference type="SAM" id="MobiDB-lite"/>
    </source>
</evidence>